<name>A0A1H2ZKS1_9PSEU</name>
<accession>A0A1H2ZKS1</accession>
<evidence type="ECO:0000313" key="2">
    <source>
        <dbReference type="Proteomes" id="UP000199529"/>
    </source>
</evidence>
<dbReference type="RefSeq" id="WP_143060918.1">
    <property type="nucleotide sequence ID" value="NZ_FNOK01000008.1"/>
</dbReference>
<protein>
    <recommendedName>
        <fullName evidence="3">Excreted virulence factor EspC, type VII ESX diderm</fullName>
    </recommendedName>
</protein>
<dbReference type="OrthoDB" id="3688193at2"/>
<proteinExistence type="predicted"/>
<evidence type="ECO:0000313" key="1">
    <source>
        <dbReference type="EMBL" id="SDX17961.1"/>
    </source>
</evidence>
<reference evidence="2" key="1">
    <citation type="submission" date="2016-10" db="EMBL/GenBank/DDBJ databases">
        <authorList>
            <person name="Varghese N."/>
            <person name="Submissions S."/>
        </authorList>
    </citation>
    <scope>NUCLEOTIDE SEQUENCE [LARGE SCALE GENOMIC DNA]</scope>
    <source>
        <strain evidence="2">CGMCC 4.3530</strain>
    </source>
</reference>
<dbReference type="STRING" id="418495.SAMN05216215_100892"/>
<keyword evidence="2" id="KW-1185">Reference proteome</keyword>
<dbReference type="AlphaFoldDB" id="A0A1H2ZKS1"/>
<gene>
    <name evidence="1" type="ORF">SAMN05216215_100892</name>
</gene>
<evidence type="ECO:0008006" key="3">
    <source>
        <dbReference type="Google" id="ProtNLM"/>
    </source>
</evidence>
<sequence length="119" mass="12748">MSSNESFAVHLQSLVEFAGELATQLSGMDRPAGQLDSLTERELRLGEFGEAHSLWENHFLAMAEMRSLVSRAREAIDFAEKITGTVLSAYEQHDDQVTASLSALGAAVQSVGLPGVGKA</sequence>
<dbReference type="Proteomes" id="UP000199529">
    <property type="component" value="Unassembled WGS sequence"/>
</dbReference>
<dbReference type="EMBL" id="FNOK01000008">
    <property type="protein sequence ID" value="SDX17961.1"/>
    <property type="molecule type" value="Genomic_DNA"/>
</dbReference>
<organism evidence="1 2">
    <name type="scientific">Saccharopolyspora shandongensis</name>
    <dbReference type="NCBI Taxonomy" id="418495"/>
    <lineage>
        <taxon>Bacteria</taxon>
        <taxon>Bacillati</taxon>
        <taxon>Actinomycetota</taxon>
        <taxon>Actinomycetes</taxon>
        <taxon>Pseudonocardiales</taxon>
        <taxon>Pseudonocardiaceae</taxon>
        <taxon>Saccharopolyspora</taxon>
    </lineage>
</organism>